<dbReference type="Gene3D" id="3.30.420.10">
    <property type="entry name" value="Ribonuclease H-like superfamily/Ribonuclease H"/>
    <property type="match status" value="1"/>
</dbReference>
<protein>
    <recommendedName>
        <fullName evidence="1">RNase H type-1 domain-containing protein</fullName>
    </recommendedName>
</protein>
<evidence type="ECO:0000259" key="1">
    <source>
        <dbReference type="Pfam" id="PF13456"/>
    </source>
</evidence>
<dbReference type="InterPro" id="IPR036397">
    <property type="entry name" value="RNaseH_sf"/>
</dbReference>
<keyword evidence="3" id="KW-1185">Reference proteome</keyword>
<accession>A0AAE0AHY0</accession>
<proteinExistence type="predicted"/>
<dbReference type="Proteomes" id="UP001281410">
    <property type="component" value="Unassembled WGS sequence"/>
</dbReference>
<organism evidence="2 3">
    <name type="scientific">Dipteronia sinensis</name>
    <dbReference type="NCBI Taxonomy" id="43782"/>
    <lineage>
        <taxon>Eukaryota</taxon>
        <taxon>Viridiplantae</taxon>
        <taxon>Streptophyta</taxon>
        <taxon>Embryophyta</taxon>
        <taxon>Tracheophyta</taxon>
        <taxon>Spermatophyta</taxon>
        <taxon>Magnoliopsida</taxon>
        <taxon>eudicotyledons</taxon>
        <taxon>Gunneridae</taxon>
        <taxon>Pentapetalae</taxon>
        <taxon>rosids</taxon>
        <taxon>malvids</taxon>
        <taxon>Sapindales</taxon>
        <taxon>Sapindaceae</taxon>
        <taxon>Hippocastanoideae</taxon>
        <taxon>Acereae</taxon>
        <taxon>Dipteronia</taxon>
    </lineage>
</organism>
<dbReference type="GO" id="GO:0003676">
    <property type="term" value="F:nucleic acid binding"/>
    <property type="evidence" value="ECO:0007669"/>
    <property type="project" value="InterPro"/>
</dbReference>
<gene>
    <name evidence="2" type="ORF">Dsin_011669</name>
</gene>
<dbReference type="AlphaFoldDB" id="A0AAE0AHY0"/>
<reference evidence="2" key="1">
    <citation type="journal article" date="2023" name="Plant J.">
        <title>Genome sequences and population genomics provide insights into the demographic history, inbreeding, and mutation load of two 'living fossil' tree species of Dipteronia.</title>
        <authorList>
            <person name="Feng Y."/>
            <person name="Comes H.P."/>
            <person name="Chen J."/>
            <person name="Zhu S."/>
            <person name="Lu R."/>
            <person name="Zhang X."/>
            <person name="Li P."/>
            <person name="Qiu J."/>
            <person name="Olsen K.M."/>
            <person name="Qiu Y."/>
        </authorList>
    </citation>
    <scope>NUCLEOTIDE SEQUENCE</scope>
    <source>
        <strain evidence="2">NBL</strain>
    </source>
</reference>
<dbReference type="InterPro" id="IPR044730">
    <property type="entry name" value="RNase_H-like_dom_plant"/>
</dbReference>
<dbReference type="PANTHER" id="PTHR47074:SF67">
    <property type="entry name" value="RNASE H TYPE-1 DOMAIN-CONTAINING PROTEIN"/>
    <property type="match status" value="1"/>
</dbReference>
<dbReference type="Pfam" id="PF13456">
    <property type="entry name" value="RVT_3"/>
    <property type="match status" value="1"/>
</dbReference>
<dbReference type="GO" id="GO:0004523">
    <property type="term" value="F:RNA-DNA hybrid ribonuclease activity"/>
    <property type="evidence" value="ECO:0007669"/>
    <property type="project" value="InterPro"/>
</dbReference>
<dbReference type="SUPFAM" id="SSF53098">
    <property type="entry name" value="Ribonuclease H-like"/>
    <property type="match status" value="1"/>
</dbReference>
<dbReference type="PANTHER" id="PTHR47074">
    <property type="entry name" value="BNAC02G40300D PROTEIN"/>
    <property type="match status" value="1"/>
</dbReference>
<dbReference type="EMBL" id="JANJYJ010000004">
    <property type="protein sequence ID" value="KAK3217699.1"/>
    <property type="molecule type" value="Genomic_DNA"/>
</dbReference>
<feature type="domain" description="RNase H type-1" evidence="1">
    <location>
        <begin position="20"/>
        <end position="96"/>
    </location>
</feature>
<dbReference type="CDD" id="cd06222">
    <property type="entry name" value="RNase_H_like"/>
    <property type="match status" value="1"/>
</dbReference>
<name>A0AAE0AHY0_9ROSI</name>
<sequence length="97" mass="10655">MVNRGNVVWPHPLPSVFKVNCDVAIYAKGGRVGFGLVIRDTTGFELAASSQVMEGYFNAQAAEAIAIHRGVQFSKDCDFSPCVFESDAEVVFRWINV</sequence>
<dbReference type="InterPro" id="IPR012337">
    <property type="entry name" value="RNaseH-like_sf"/>
</dbReference>
<dbReference type="InterPro" id="IPR002156">
    <property type="entry name" value="RNaseH_domain"/>
</dbReference>
<dbReference type="InterPro" id="IPR052929">
    <property type="entry name" value="RNase_H-like_EbsB-rel"/>
</dbReference>
<comment type="caution">
    <text evidence="2">The sequence shown here is derived from an EMBL/GenBank/DDBJ whole genome shotgun (WGS) entry which is preliminary data.</text>
</comment>
<evidence type="ECO:0000313" key="3">
    <source>
        <dbReference type="Proteomes" id="UP001281410"/>
    </source>
</evidence>
<evidence type="ECO:0000313" key="2">
    <source>
        <dbReference type="EMBL" id="KAK3217699.1"/>
    </source>
</evidence>